<dbReference type="EMBL" id="HBUF01677403">
    <property type="protein sequence ID" value="CAG6791668.1"/>
    <property type="molecule type" value="Transcribed_RNA"/>
</dbReference>
<dbReference type="AlphaFoldDB" id="A0A8D9FI28"/>
<sequence length="181" mass="20413">MINVVVLIDKVNTVNVYYCLPFGRNVSLVNIWNKELQNFERDVDLFDASSKVKNMHGFPIKCLIKNKPPDSVLYRNGSQWVADGLAVNLLLLVSRIMNFTPDVMFPQPDNPHNVDRFGYDISPNMNSLIIGALTLREADLAFGIFSHLLYDSPTTEFSISTAEECFTFAVPAHAGERDKEN</sequence>
<dbReference type="Gene3D" id="3.40.190.10">
    <property type="entry name" value="Periplasmic binding protein-like II"/>
    <property type="match status" value="1"/>
</dbReference>
<name>A0A8D9FI28_9HEMI</name>
<proteinExistence type="predicted"/>
<organism evidence="1">
    <name type="scientific">Cacopsylla melanoneura</name>
    <dbReference type="NCBI Taxonomy" id="428564"/>
    <lineage>
        <taxon>Eukaryota</taxon>
        <taxon>Metazoa</taxon>
        <taxon>Ecdysozoa</taxon>
        <taxon>Arthropoda</taxon>
        <taxon>Hexapoda</taxon>
        <taxon>Insecta</taxon>
        <taxon>Pterygota</taxon>
        <taxon>Neoptera</taxon>
        <taxon>Paraneoptera</taxon>
        <taxon>Hemiptera</taxon>
        <taxon>Sternorrhyncha</taxon>
        <taxon>Psylloidea</taxon>
        <taxon>Psyllidae</taxon>
        <taxon>Psyllinae</taxon>
        <taxon>Cacopsylla</taxon>
    </lineage>
</organism>
<protein>
    <submittedName>
        <fullName evidence="1">Uncharacterized protein</fullName>
    </submittedName>
</protein>
<reference evidence="1" key="1">
    <citation type="submission" date="2021-05" db="EMBL/GenBank/DDBJ databases">
        <authorList>
            <person name="Alioto T."/>
            <person name="Alioto T."/>
            <person name="Gomez Garrido J."/>
        </authorList>
    </citation>
    <scope>NUCLEOTIDE SEQUENCE</scope>
</reference>
<evidence type="ECO:0000313" key="1">
    <source>
        <dbReference type="EMBL" id="CAG6791668.1"/>
    </source>
</evidence>
<accession>A0A8D9FI28</accession>